<comment type="caution">
    <text evidence="1">The sequence shown here is derived from an EMBL/GenBank/DDBJ whole genome shotgun (WGS) entry which is preliminary data.</text>
</comment>
<name>A0A5B0KNI9_9PROT</name>
<organism evidence="1 2">
    <name type="scientific">Azospirillum argentinense</name>
    <dbReference type="NCBI Taxonomy" id="2970906"/>
    <lineage>
        <taxon>Bacteria</taxon>
        <taxon>Pseudomonadati</taxon>
        <taxon>Pseudomonadota</taxon>
        <taxon>Alphaproteobacteria</taxon>
        <taxon>Rhodospirillales</taxon>
        <taxon>Azospirillaceae</taxon>
        <taxon>Azospirillum</taxon>
    </lineage>
</organism>
<proteinExistence type="predicted"/>
<dbReference type="EMBL" id="VEWN01000013">
    <property type="protein sequence ID" value="KAA1053839.1"/>
    <property type="molecule type" value="Genomic_DNA"/>
</dbReference>
<dbReference type="RefSeq" id="WP_149650953.1">
    <property type="nucleotide sequence ID" value="NZ_VEWN01000013.1"/>
</dbReference>
<evidence type="ECO:0000313" key="1">
    <source>
        <dbReference type="EMBL" id="KAA1053839.1"/>
    </source>
</evidence>
<dbReference type="AlphaFoldDB" id="A0A5B0KNI9"/>
<evidence type="ECO:0000313" key="2">
    <source>
        <dbReference type="Proteomes" id="UP000325333"/>
    </source>
</evidence>
<gene>
    <name evidence="1" type="ORF">FH063_002421</name>
</gene>
<accession>A0A5B0KNI9</accession>
<sequence length="194" mass="20784">MKTLYAHHATTIGLVADDPTSETACLAIGDVSEAAFKEHGCPGSFFAFVPQDDRARVMQALSLSPEALAAAFAQAPAMRDLLLEMEGRIAAFSDMCGSTQHTDIAAVWELLDWFRNMIGATLGKREPVDDEARRHCVLAESDAAVQVQADRLTVTVKRADDGVSVYVTGPDGGDITSTWAMFSDAADGFEREAA</sequence>
<protein>
    <submittedName>
        <fullName evidence="1">Uncharacterized protein</fullName>
    </submittedName>
</protein>
<reference evidence="1 2" key="1">
    <citation type="submission" date="2019-07" db="EMBL/GenBank/DDBJ databases">
        <title>Genome sequencing of the stress-tolerant strain Azospirillum brasilense Az19.</title>
        <authorList>
            <person name="Maroniche G.A."/>
            <person name="Garcia J.E."/>
            <person name="Pagnussat L."/>
            <person name="Amenta M."/>
            <person name="Creus C.M."/>
        </authorList>
    </citation>
    <scope>NUCLEOTIDE SEQUENCE [LARGE SCALE GENOMIC DNA]</scope>
    <source>
        <strain evidence="1 2">Az19</strain>
    </source>
</reference>
<dbReference type="Proteomes" id="UP000325333">
    <property type="component" value="Unassembled WGS sequence"/>
</dbReference>